<accession>A0A3G2T3T1</accession>
<keyword evidence="1" id="KW-0472">Membrane</keyword>
<dbReference type="EMBL" id="CP033133">
    <property type="protein sequence ID" value="AYO54933.1"/>
    <property type="molecule type" value="Genomic_DNA"/>
</dbReference>
<evidence type="ECO:0000256" key="1">
    <source>
        <dbReference type="SAM" id="Phobius"/>
    </source>
</evidence>
<dbReference type="AlphaFoldDB" id="A0A3G2T3T1"/>
<evidence type="ECO:0000313" key="2">
    <source>
        <dbReference type="EMBL" id="AYO54933.1"/>
    </source>
</evidence>
<keyword evidence="1" id="KW-1133">Transmembrane helix</keyword>
<name>A0A3G2T3T1_9GAMM</name>
<organism evidence="2 3">
    <name type="scientific">Acinetobacter wuhouensis</name>
    <dbReference type="NCBI Taxonomy" id="1879050"/>
    <lineage>
        <taxon>Bacteria</taxon>
        <taxon>Pseudomonadati</taxon>
        <taxon>Pseudomonadota</taxon>
        <taxon>Gammaproteobacteria</taxon>
        <taxon>Moraxellales</taxon>
        <taxon>Moraxellaceae</taxon>
        <taxon>Acinetobacter</taxon>
    </lineage>
</organism>
<protein>
    <submittedName>
        <fullName evidence="2">Uncharacterized protein</fullName>
    </submittedName>
</protein>
<feature type="transmembrane region" description="Helical" evidence="1">
    <location>
        <begin position="7"/>
        <end position="25"/>
    </location>
</feature>
<dbReference type="Proteomes" id="UP000279962">
    <property type="component" value="Chromosome"/>
</dbReference>
<keyword evidence="1" id="KW-0812">Transmembrane</keyword>
<gene>
    <name evidence="2" type="ORF">CDG68_15300</name>
</gene>
<evidence type="ECO:0000313" key="3">
    <source>
        <dbReference type="Proteomes" id="UP000279962"/>
    </source>
</evidence>
<proteinExistence type="predicted"/>
<reference evidence="2 3" key="1">
    <citation type="submission" date="2018-10" db="EMBL/GenBank/DDBJ databases">
        <title>The complete genome of Acinetobacter wuhouensis strain WCHAW010062.</title>
        <authorList>
            <person name="Hu Y."/>
            <person name="Long H."/>
            <person name="Feng Y."/>
            <person name="Zong Z."/>
        </authorList>
    </citation>
    <scope>NUCLEOTIDE SEQUENCE [LARGE SCALE GENOMIC DNA]</scope>
    <source>
        <strain evidence="2 3">WCHAW010062</strain>
    </source>
</reference>
<dbReference type="RefSeq" id="WP_087553768.1">
    <property type="nucleotide sequence ID" value="NZ_CP033133.1"/>
</dbReference>
<sequence length="193" mass="21808">MSTGFKLIIGVIIAVFFIVLGVGYFSDKQQKNNVSHSEAVPAPVADGHQRDQSTTLSDAVKLSPTEAKIFAENLLKKINDDEKFIEDAFELKEQNTLEKYFYDIQSYKFPNQDDSSKSFWVDADALAPYVKCSTALDDLQLYASALKNQLREDTATTRKIVRQEKEDYQKSKAQCEARVKLSYDQALAEDDAE</sequence>